<dbReference type="PANTHER" id="PTHR43065">
    <property type="entry name" value="SENSOR HISTIDINE KINASE"/>
    <property type="match status" value="1"/>
</dbReference>
<keyword evidence="5" id="KW-0418">Kinase</keyword>
<sequence>MISDNGPGIPDHIKEKIFQPFFTTKPAGQGTGLGLSLSYDIVKAHGGEIRVESFSGEIGTVFTISLPK</sequence>
<evidence type="ECO:0000256" key="1">
    <source>
        <dbReference type="ARBA" id="ARBA00000085"/>
    </source>
</evidence>
<dbReference type="AlphaFoldDB" id="S2DBT3"/>
<keyword evidence="7" id="KW-0902">Two-component regulatory system</keyword>
<dbReference type="EC" id="2.7.13.3" evidence="2"/>
<dbReference type="OrthoDB" id="890870at2"/>
<evidence type="ECO:0000256" key="5">
    <source>
        <dbReference type="ARBA" id="ARBA00022777"/>
    </source>
</evidence>
<dbReference type="RefSeq" id="WP_009034000.1">
    <property type="nucleotide sequence ID" value="NZ_ALWO02000033.1"/>
</dbReference>
<dbReference type="InterPro" id="IPR005467">
    <property type="entry name" value="His_kinase_dom"/>
</dbReference>
<keyword evidence="10" id="KW-1185">Reference proteome</keyword>
<dbReference type="Pfam" id="PF02518">
    <property type="entry name" value="HATPase_c"/>
    <property type="match status" value="1"/>
</dbReference>
<evidence type="ECO:0000256" key="6">
    <source>
        <dbReference type="ARBA" id="ARBA00022840"/>
    </source>
</evidence>
<dbReference type="EMBL" id="ALWO02000033">
    <property type="protein sequence ID" value="EOZ96637.1"/>
    <property type="molecule type" value="Genomic_DNA"/>
</dbReference>
<evidence type="ECO:0000256" key="4">
    <source>
        <dbReference type="ARBA" id="ARBA00022741"/>
    </source>
</evidence>
<dbReference type="GO" id="GO:0004673">
    <property type="term" value="F:protein histidine kinase activity"/>
    <property type="evidence" value="ECO:0007669"/>
    <property type="project" value="UniProtKB-EC"/>
</dbReference>
<gene>
    <name evidence="9" type="ORF">A33Q_2407</name>
</gene>
<dbReference type="Gene3D" id="3.30.565.10">
    <property type="entry name" value="Histidine kinase-like ATPase, C-terminal domain"/>
    <property type="match status" value="1"/>
</dbReference>
<evidence type="ECO:0000313" key="9">
    <source>
        <dbReference type="EMBL" id="EOZ96637.1"/>
    </source>
</evidence>
<dbReference type="GO" id="GO:0005524">
    <property type="term" value="F:ATP binding"/>
    <property type="evidence" value="ECO:0007669"/>
    <property type="project" value="UniProtKB-KW"/>
</dbReference>
<keyword evidence="4" id="KW-0547">Nucleotide-binding</keyword>
<dbReference type="PROSITE" id="PS50109">
    <property type="entry name" value="HIS_KIN"/>
    <property type="match status" value="1"/>
</dbReference>
<comment type="catalytic activity">
    <reaction evidence="1">
        <text>ATP + protein L-histidine = ADP + protein N-phospho-L-histidine.</text>
        <dbReference type="EC" id="2.7.13.3"/>
    </reaction>
</comment>
<evidence type="ECO:0000256" key="3">
    <source>
        <dbReference type="ARBA" id="ARBA00022679"/>
    </source>
</evidence>
<evidence type="ECO:0000256" key="2">
    <source>
        <dbReference type="ARBA" id="ARBA00012438"/>
    </source>
</evidence>
<evidence type="ECO:0000259" key="8">
    <source>
        <dbReference type="PROSITE" id="PS50109"/>
    </source>
</evidence>
<dbReference type="InterPro" id="IPR004358">
    <property type="entry name" value="Sig_transdc_His_kin-like_C"/>
</dbReference>
<organism evidence="9 10">
    <name type="scientific">Indibacter alkaliphilus (strain CCUG 57479 / KCTC 22604 / LW1)</name>
    <dbReference type="NCBI Taxonomy" id="1189612"/>
    <lineage>
        <taxon>Bacteria</taxon>
        <taxon>Pseudomonadati</taxon>
        <taxon>Bacteroidota</taxon>
        <taxon>Cytophagia</taxon>
        <taxon>Cytophagales</taxon>
        <taxon>Cyclobacteriaceae</taxon>
    </lineage>
</organism>
<dbReference type="STRING" id="1189612.A33Q_2407"/>
<dbReference type="SMART" id="SM00387">
    <property type="entry name" value="HATPase_c"/>
    <property type="match status" value="1"/>
</dbReference>
<dbReference type="PRINTS" id="PR00344">
    <property type="entry name" value="BCTRLSENSOR"/>
</dbReference>
<reference evidence="9 10" key="1">
    <citation type="journal article" date="2013" name="Genome Announc.">
        <title>Draft Genome Sequence of Indibacter alkaliphilus Strain LW1T, Isolated from Lonar Lake, a Haloalkaline Lake in the Buldana District of Maharashtra, India.</title>
        <authorList>
            <person name="Singh A."/>
            <person name="Kumar Jangir P."/>
            <person name="Sharma R."/>
            <person name="Singh A."/>
            <person name="Kumar Pinnaka A."/>
            <person name="Shivaji S."/>
        </authorList>
    </citation>
    <scope>NUCLEOTIDE SEQUENCE [LARGE SCALE GENOMIC DNA]</scope>
    <source>
        <strain evidence="10">CCUG 57479 / KCTC 22604 / LW1</strain>
    </source>
</reference>
<dbReference type="SUPFAM" id="SSF55874">
    <property type="entry name" value="ATPase domain of HSP90 chaperone/DNA topoisomerase II/histidine kinase"/>
    <property type="match status" value="1"/>
</dbReference>
<accession>S2DBT3</accession>
<feature type="domain" description="Histidine kinase" evidence="8">
    <location>
        <begin position="1"/>
        <end position="68"/>
    </location>
</feature>
<proteinExistence type="predicted"/>
<keyword evidence="6" id="KW-0067">ATP-binding</keyword>
<comment type="caution">
    <text evidence="9">The sequence shown here is derived from an EMBL/GenBank/DDBJ whole genome shotgun (WGS) entry which is preliminary data.</text>
</comment>
<dbReference type="InterPro" id="IPR036890">
    <property type="entry name" value="HATPase_C_sf"/>
</dbReference>
<evidence type="ECO:0000256" key="7">
    <source>
        <dbReference type="ARBA" id="ARBA00023012"/>
    </source>
</evidence>
<dbReference type="GO" id="GO:0000160">
    <property type="term" value="P:phosphorelay signal transduction system"/>
    <property type="evidence" value="ECO:0007669"/>
    <property type="project" value="UniProtKB-KW"/>
</dbReference>
<evidence type="ECO:0000313" key="10">
    <source>
        <dbReference type="Proteomes" id="UP000006073"/>
    </source>
</evidence>
<keyword evidence="3" id="KW-0808">Transferase</keyword>
<dbReference type="InterPro" id="IPR003594">
    <property type="entry name" value="HATPase_dom"/>
</dbReference>
<dbReference type="eggNOG" id="COG4191">
    <property type="taxonomic scope" value="Bacteria"/>
</dbReference>
<dbReference type="Proteomes" id="UP000006073">
    <property type="component" value="Unassembled WGS sequence"/>
</dbReference>
<dbReference type="PANTHER" id="PTHR43065:SF46">
    <property type="entry name" value="C4-DICARBOXYLATE TRANSPORT SENSOR PROTEIN DCTB"/>
    <property type="match status" value="1"/>
</dbReference>
<protein>
    <recommendedName>
        <fullName evidence="2">histidine kinase</fullName>
        <ecNumber evidence="2">2.7.13.3</ecNumber>
    </recommendedName>
</protein>
<name>S2DBT3_INDAL</name>